<dbReference type="GO" id="GO:0005886">
    <property type="term" value="C:plasma membrane"/>
    <property type="evidence" value="ECO:0007669"/>
    <property type="project" value="TreeGrafter"/>
</dbReference>
<dbReference type="FunFam" id="2.40.110.10:FF:000011">
    <property type="entry name" value="Acyl-CoA dehydrogenase FadE34"/>
    <property type="match status" value="1"/>
</dbReference>
<dbReference type="Proteomes" id="UP000198967">
    <property type="component" value="Unassembled WGS sequence"/>
</dbReference>
<dbReference type="InterPro" id="IPR009075">
    <property type="entry name" value="AcylCo_DH/oxidase_C"/>
</dbReference>
<evidence type="ECO:0000256" key="1">
    <source>
        <dbReference type="ARBA" id="ARBA00001974"/>
    </source>
</evidence>
<accession>A0A1G7JRV5</accession>
<dbReference type="Gene3D" id="2.40.110.10">
    <property type="entry name" value="Butyryl-CoA Dehydrogenase, subunit A, domain 2"/>
    <property type="match status" value="1"/>
</dbReference>
<dbReference type="InterPro" id="IPR006091">
    <property type="entry name" value="Acyl-CoA_Oxase/DH_mid-dom"/>
</dbReference>
<sequence>MDITYPPDAERFRARIRTFLAENLPAGWAGVGALPPDERAEFATRWRATLAENGLVAVSWPKEYGGAGLTDVEQVVLAEELARAGAPSGGENDGFGIGMLGNTLIQLGTEEQKSYFLPRILSGEHRWCQGYSEPDAGSDLAGLRTRAVLDGDEWVIDGQKIWTSAGHTANWIFVLARTDPAAPKHKGITFLLVPMEQPGVEVRPIVNAAGHSLFNEVFFTGARTRADLVVGGVGGGWRTAMTLLGFERGGQVTTQAIEFARDLDRLVELARDRGLTSDPRIRDELAWCAARVQVMRYRGLRGLTALLQGRTPGADGAISKLVWSEYFQRYTELAAEILGPELLAPTGPGSGEVLRVAEVGTPNSSRAWVDELLYARAGTIYAGSSQVQRTIIGEQLLGLPREPRLDGGPFAEIRPGKGA</sequence>
<keyword evidence="4 6" id="KW-0274">FAD</keyword>
<dbReference type="InterPro" id="IPR009100">
    <property type="entry name" value="AcylCoA_DH/oxidase_NM_dom_sf"/>
</dbReference>
<dbReference type="RefSeq" id="WP_093078919.1">
    <property type="nucleotide sequence ID" value="NZ_FNBE01000004.1"/>
</dbReference>
<dbReference type="AlphaFoldDB" id="A0A1G7JRV5"/>
<dbReference type="PANTHER" id="PTHR43292">
    <property type="entry name" value="ACYL-COA DEHYDROGENASE"/>
    <property type="match status" value="1"/>
</dbReference>
<dbReference type="Gene3D" id="1.10.540.10">
    <property type="entry name" value="Acyl-CoA dehydrogenase/oxidase, N-terminal domain"/>
    <property type="match status" value="1"/>
</dbReference>
<dbReference type="Pfam" id="PF02770">
    <property type="entry name" value="Acyl-CoA_dh_M"/>
    <property type="match status" value="1"/>
</dbReference>
<keyword evidence="3 6" id="KW-0285">Flavoprotein</keyword>
<dbReference type="InterPro" id="IPR046373">
    <property type="entry name" value="Acyl-CoA_Oxase/DH_mid-dom_sf"/>
</dbReference>
<keyword evidence="5 6" id="KW-0560">Oxidoreductase</keyword>
<evidence type="ECO:0000259" key="8">
    <source>
        <dbReference type="Pfam" id="PF02770"/>
    </source>
</evidence>
<dbReference type="GO" id="GO:0016627">
    <property type="term" value="F:oxidoreductase activity, acting on the CH-CH group of donors"/>
    <property type="evidence" value="ECO:0007669"/>
    <property type="project" value="InterPro"/>
</dbReference>
<keyword evidence="11" id="KW-1185">Reference proteome</keyword>
<dbReference type="InterPro" id="IPR052161">
    <property type="entry name" value="Mycobact_Acyl-CoA_DH"/>
</dbReference>
<dbReference type="InterPro" id="IPR037069">
    <property type="entry name" value="AcylCoA_DH/ox_N_sf"/>
</dbReference>
<feature type="domain" description="Acyl-CoA dehydrogenase/oxidase C-terminal" evidence="7">
    <location>
        <begin position="234"/>
        <end position="397"/>
    </location>
</feature>
<proteinExistence type="inferred from homology"/>
<dbReference type="Gene3D" id="1.20.140.10">
    <property type="entry name" value="Butyryl-CoA Dehydrogenase, subunit A, domain 3"/>
    <property type="match status" value="1"/>
</dbReference>
<dbReference type="InterPro" id="IPR036250">
    <property type="entry name" value="AcylCo_DH-like_C"/>
</dbReference>
<evidence type="ECO:0008006" key="12">
    <source>
        <dbReference type="Google" id="ProtNLM"/>
    </source>
</evidence>
<gene>
    <name evidence="10" type="ORF">SAMN05216377_104139</name>
</gene>
<name>A0A1G7JRV5_PSEOR</name>
<dbReference type="SUPFAM" id="SSF47203">
    <property type="entry name" value="Acyl-CoA dehydrogenase C-terminal domain-like"/>
    <property type="match status" value="1"/>
</dbReference>
<dbReference type="OrthoDB" id="3964153at2"/>
<evidence type="ECO:0000259" key="9">
    <source>
        <dbReference type="Pfam" id="PF02771"/>
    </source>
</evidence>
<protein>
    <recommendedName>
        <fullName evidence="12">Acyl-CoA dehydrogenase</fullName>
    </recommendedName>
</protein>
<evidence type="ECO:0000256" key="5">
    <source>
        <dbReference type="ARBA" id="ARBA00023002"/>
    </source>
</evidence>
<dbReference type="EMBL" id="FNBE01000004">
    <property type="protein sequence ID" value="SDF27615.1"/>
    <property type="molecule type" value="Genomic_DNA"/>
</dbReference>
<evidence type="ECO:0000313" key="10">
    <source>
        <dbReference type="EMBL" id="SDF27615.1"/>
    </source>
</evidence>
<organism evidence="10 11">
    <name type="scientific">Pseudonocardia oroxyli</name>
    <dbReference type="NCBI Taxonomy" id="366584"/>
    <lineage>
        <taxon>Bacteria</taxon>
        <taxon>Bacillati</taxon>
        <taxon>Actinomycetota</taxon>
        <taxon>Actinomycetes</taxon>
        <taxon>Pseudonocardiales</taxon>
        <taxon>Pseudonocardiaceae</taxon>
        <taxon>Pseudonocardia</taxon>
    </lineage>
</organism>
<evidence type="ECO:0000259" key="7">
    <source>
        <dbReference type="Pfam" id="PF00441"/>
    </source>
</evidence>
<evidence type="ECO:0000313" key="11">
    <source>
        <dbReference type="Proteomes" id="UP000198967"/>
    </source>
</evidence>
<dbReference type="InterPro" id="IPR013786">
    <property type="entry name" value="AcylCoA_DH/ox_N"/>
</dbReference>
<evidence type="ECO:0000256" key="3">
    <source>
        <dbReference type="ARBA" id="ARBA00022630"/>
    </source>
</evidence>
<evidence type="ECO:0000256" key="2">
    <source>
        <dbReference type="ARBA" id="ARBA00009347"/>
    </source>
</evidence>
<comment type="similarity">
    <text evidence="2 6">Belongs to the acyl-CoA dehydrogenase family.</text>
</comment>
<reference evidence="10 11" key="1">
    <citation type="submission" date="2016-10" db="EMBL/GenBank/DDBJ databases">
        <authorList>
            <person name="de Groot N.N."/>
        </authorList>
    </citation>
    <scope>NUCLEOTIDE SEQUENCE [LARGE SCALE GENOMIC DNA]</scope>
    <source>
        <strain evidence="10 11">CGMCC 4.3143</strain>
    </source>
</reference>
<dbReference type="Pfam" id="PF00441">
    <property type="entry name" value="Acyl-CoA_dh_1"/>
    <property type="match status" value="1"/>
</dbReference>
<dbReference type="PANTHER" id="PTHR43292:SF3">
    <property type="entry name" value="ACYL-COA DEHYDROGENASE FADE29"/>
    <property type="match status" value="1"/>
</dbReference>
<feature type="domain" description="Acyl-CoA oxidase/dehydrogenase middle" evidence="8">
    <location>
        <begin position="128"/>
        <end position="212"/>
    </location>
</feature>
<dbReference type="GO" id="GO:0050660">
    <property type="term" value="F:flavin adenine dinucleotide binding"/>
    <property type="evidence" value="ECO:0007669"/>
    <property type="project" value="InterPro"/>
</dbReference>
<dbReference type="Pfam" id="PF02771">
    <property type="entry name" value="Acyl-CoA_dh_N"/>
    <property type="match status" value="1"/>
</dbReference>
<evidence type="ECO:0000256" key="4">
    <source>
        <dbReference type="ARBA" id="ARBA00022827"/>
    </source>
</evidence>
<dbReference type="SUPFAM" id="SSF56645">
    <property type="entry name" value="Acyl-CoA dehydrogenase NM domain-like"/>
    <property type="match status" value="1"/>
</dbReference>
<feature type="domain" description="Acyl-CoA dehydrogenase/oxidase N-terminal" evidence="9">
    <location>
        <begin position="7"/>
        <end position="124"/>
    </location>
</feature>
<comment type="cofactor">
    <cofactor evidence="1 6">
        <name>FAD</name>
        <dbReference type="ChEBI" id="CHEBI:57692"/>
    </cofactor>
</comment>
<dbReference type="STRING" id="366584.SAMN05216377_104139"/>
<evidence type="ECO:0000256" key="6">
    <source>
        <dbReference type="RuleBase" id="RU362125"/>
    </source>
</evidence>